<evidence type="ECO:0000256" key="1">
    <source>
        <dbReference type="ARBA" id="ARBA00004651"/>
    </source>
</evidence>
<accession>A0ABS1UAX4</accession>
<dbReference type="PANTHER" id="PTHR42929">
    <property type="entry name" value="INNER MEMBRANE ABC TRANSPORTER PERMEASE PROTEIN YDCU-RELATED-RELATED"/>
    <property type="match status" value="1"/>
</dbReference>
<organism evidence="10 11">
    <name type="scientific">Belnapia arida</name>
    <dbReference type="NCBI Taxonomy" id="2804533"/>
    <lineage>
        <taxon>Bacteria</taxon>
        <taxon>Pseudomonadati</taxon>
        <taxon>Pseudomonadota</taxon>
        <taxon>Alphaproteobacteria</taxon>
        <taxon>Acetobacterales</taxon>
        <taxon>Roseomonadaceae</taxon>
        <taxon>Belnapia</taxon>
    </lineage>
</organism>
<dbReference type="PROSITE" id="PS50928">
    <property type="entry name" value="ABC_TM1"/>
    <property type="match status" value="1"/>
</dbReference>
<dbReference type="InterPro" id="IPR000515">
    <property type="entry name" value="MetI-like"/>
</dbReference>
<reference evidence="10 11" key="1">
    <citation type="submission" date="2021-01" db="EMBL/GenBank/DDBJ databases">
        <title>Belnapia mucosa sp. nov. and Belnapia arida sp. nov., isolated from the Tabernas Desert (Almeria, Spain).</title>
        <authorList>
            <person name="Molina-Menor E."/>
            <person name="Vidal-Verdu A."/>
            <person name="Calonge A."/>
            <person name="Satari L."/>
            <person name="Pereto J."/>
            <person name="Porcar M."/>
        </authorList>
    </citation>
    <scope>NUCLEOTIDE SEQUENCE [LARGE SCALE GENOMIC DNA]</scope>
    <source>
        <strain evidence="10 11">T18</strain>
    </source>
</reference>
<keyword evidence="6 8" id="KW-1133">Transmembrane helix</keyword>
<evidence type="ECO:0000256" key="7">
    <source>
        <dbReference type="ARBA" id="ARBA00023136"/>
    </source>
</evidence>
<comment type="caution">
    <text evidence="10">The sequence shown here is derived from an EMBL/GenBank/DDBJ whole genome shotgun (WGS) entry which is preliminary data.</text>
</comment>
<dbReference type="PANTHER" id="PTHR42929:SF1">
    <property type="entry name" value="INNER MEMBRANE ABC TRANSPORTER PERMEASE PROTEIN YDCU-RELATED"/>
    <property type="match status" value="1"/>
</dbReference>
<dbReference type="CDD" id="cd06261">
    <property type="entry name" value="TM_PBP2"/>
    <property type="match status" value="1"/>
</dbReference>
<dbReference type="RefSeq" id="WP_202835052.1">
    <property type="nucleotide sequence ID" value="NZ_JAETWB010000038.1"/>
</dbReference>
<dbReference type="Proteomes" id="UP000660885">
    <property type="component" value="Unassembled WGS sequence"/>
</dbReference>
<proteinExistence type="inferred from homology"/>
<evidence type="ECO:0000256" key="2">
    <source>
        <dbReference type="ARBA" id="ARBA00007069"/>
    </source>
</evidence>
<feature type="transmembrane region" description="Helical" evidence="8">
    <location>
        <begin position="126"/>
        <end position="149"/>
    </location>
</feature>
<comment type="subcellular location">
    <subcellularLocation>
        <location evidence="1">Cell membrane</location>
        <topology evidence="1">Multi-pass membrane protein</topology>
    </subcellularLocation>
</comment>
<feature type="transmembrane region" description="Helical" evidence="8">
    <location>
        <begin position="278"/>
        <end position="300"/>
    </location>
</feature>
<gene>
    <name evidence="10" type="ORF">JMJ56_28025</name>
</gene>
<keyword evidence="7 8" id="KW-0472">Membrane</keyword>
<dbReference type="EMBL" id="JAETWB010000038">
    <property type="protein sequence ID" value="MBL6081837.1"/>
    <property type="molecule type" value="Genomic_DNA"/>
</dbReference>
<evidence type="ECO:0000313" key="10">
    <source>
        <dbReference type="EMBL" id="MBL6081837.1"/>
    </source>
</evidence>
<keyword evidence="3" id="KW-0813">Transport</keyword>
<comment type="similarity">
    <text evidence="2">Belongs to the binding-protein-dependent transport system permease family. CysTW subfamily.</text>
</comment>
<protein>
    <submittedName>
        <fullName evidence="10">ABC transporter permease</fullName>
    </submittedName>
</protein>
<feature type="transmembrane region" description="Helical" evidence="8">
    <location>
        <begin position="224"/>
        <end position="245"/>
    </location>
</feature>
<feature type="transmembrane region" description="Helical" evidence="8">
    <location>
        <begin position="94"/>
        <end position="114"/>
    </location>
</feature>
<feature type="domain" description="ABC transmembrane type-1" evidence="9">
    <location>
        <begin position="88"/>
        <end position="296"/>
    </location>
</feature>
<feature type="transmembrane region" description="Helical" evidence="8">
    <location>
        <begin position="169"/>
        <end position="192"/>
    </location>
</feature>
<name>A0ABS1UAX4_9PROT</name>
<keyword evidence="4" id="KW-1003">Cell membrane</keyword>
<keyword evidence="5 8" id="KW-0812">Transmembrane</keyword>
<dbReference type="SUPFAM" id="SSF161098">
    <property type="entry name" value="MetI-like"/>
    <property type="match status" value="1"/>
</dbReference>
<feature type="transmembrane region" description="Helical" evidence="8">
    <location>
        <begin position="30"/>
        <end position="59"/>
    </location>
</feature>
<evidence type="ECO:0000256" key="3">
    <source>
        <dbReference type="ARBA" id="ARBA00022448"/>
    </source>
</evidence>
<sequence>MSLAQNSDEAVTIAPRSRGRRRWRLSPQAVSWLQVSPLAIILTAFFALPTLVFLIVSFYDYDRAGIYPDFLLTNYEELLTTPATLRVYVSSLKFAFIVWGITLFLGFNIAYFLVFHVHSRTMRTILFLACAIPFWTSGIIRTIAWIPFLGRNGAFNQGLMAVHLTEQPLEFLLFSPFAVCVTYVHLFTLLMIGPIANSLAKIDPALLEAARDAGASRWRTMVDIVIPLSKTGIALGSILVFTQVMGDFFVVKAMSGGQSASIVSQLATEIQAMQYPPAAASAIILVLFVALMVGCMMRVVDVRKELVR</sequence>
<evidence type="ECO:0000313" key="11">
    <source>
        <dbReference type="Proteomes" id="UP000660885"/>
    </source>
</evidence>
<evidence type="ECO:0000256" key="6">
    <source>
        <dbReference type="ARBA" id="ARBA00022989"/>
    </source>
</evidence>
<keyword evidence="11" id="KW-1185">Reference proteome</keyword>
<evidence type="ECO:0000256" key="8">
    <source>
        <dbReference type="SAM" id="Phobius"/>
    </source>
</evidence>
<evidence type="ECO:0000259" key="9">
    <source>
        <dbReference type="PROSITE" id="PS50928"/>
    </source>
</evidence>
<evidence type="ECO:0000256" key="4">
    <source>
        <dbReference type="ARBA" id="ARBA00022475"/>
    </source>
</evidence>
<dbReference type="Gene3D" id="1.10.3720.10">
    <property type="entry name" value="MetI-like"/>
    <property type="match status" value="1"/>
</dbReference>
<evidence type="ECO:0000256" key="5">
    <source>
        <dbReference type="ARBA" id="ARBA00022692"/>
    </source>
</evidence>
<dbReference type="InterPro" id="IPR035906">
    <property type="entry name" value="MetI-like_sf"/>
</dbReference>